<protein>
    <submittedName>
        <fullName evidence="4">O-methyltransferase family protein</fullName>
        <ecNumber evidence="4">2.1.1.104</ecNumber>
    </submittedName>
</protein>
<dbReference type="PROSITE" id="PS51682">
    <property type="entry name" value="SAM_OMT_I"/>
    <property type="match status" value="1"/>
</dbReference>
<keyword evidence="5" id="KW-1185">Reference proteome</keyword>
<dbReference type="InterPro" id="IPR002935">
    <property type="entry name" value="SAM_O-MeTrfase"/>
</dbReference>
<dbReference type="OrthoDB" id="9799672at2"/>
<evidence type="ECO:0000313" key="4">
    <source>
        <dbReference type="EMBL" id="SUO04275.1"/>
    </source>
</evidence>
<evidence type="ECO:0000256" key="2">
    <source>
        <dbReference type="ARBA" id="ARBA00022679"/>
    </source>
</evidence>
<dbReference type="Proteomes" id="UP000255523">
    <property type="component" value="Unassembled WGS sequence"/>
</dbReference>
<dbReference type="Gene3D" id="3.40.50.150">
    <property type="entry name" value="Vaccinia Virus protein VP39"/>
    <property type="match status" value="1"/>
</dbReference>
<dbReference type="SUPFAM" id="SSF53335">
    <property type="entry name" value="S-adenosyl-L-methionine-dependent methyltransferases"/>
    <property type="match status" value="1"/>
</dbReference>
<gene>
    <name evidence="4" type="ORF">NCTC11087_01185</name>
</gene>
<accession>A0A380LM27</accession>
<dbReference type="GO" id="GO:0042409">
    <property type="term" value="F:caffeoyl-CoA O-methyltransferase activity"/>
    <property type="evidence" value="ECO:0007669"/>
    <property type="project" value="UniProtKB-EC"/>
</dbReference>
<name>A0A380LM27_9FIRM</name>
<dbReference type="EC" id="2.1.1.104" evidence="4"/>
<evidence type="ECO:0000256" key="3">
    <source>
        <dbReference type="ARBA" id="ARBA00022691"/>
    </source>
</evidence>
<keyword evidence="2 4" id="KW-0808">Transferase</keyword>
<dbReference type="GO" id="GO:0032259">
    <property type="term" value="P:methylation"/>
    <property type="evidence" value="ECO:0007669"/>
    <property type="project" value="UniProtKB-KW"/>
</dbReference>
<dbReference type="PANTHER" id="PTHR10509:SF14">
    <property type="entry name" value="CAFFEOYL-COA O-METHYLTRANSFERASE 3-RELATED"/>
    <property type="match status" value="1"/>
</dbReference>
<evidence type="ECO:0000313" key="5">
    <source>
        <dbReference type="Proteomes" id="UP000255523"/>
    </source>
</evidence>
<dbReference type="PANTHER" id="PTHR10509">
    <property type="entry name" value="O-METHYLTRANSFERASE-RELATED"/>
    <property type="match status" value="1"/>
</dbReference>
<keyword evidence="1 4" id="KW-0489">Methyltransferase</keyword>
<keyword evidence="3" id="KW-0949">S-adenosyl-L-methionine</keyword>
<dbReference type="GeneID" id="77462149"/>
<proteinExistence type="predicted"/>
<sequence length="195" mass="22430">MNKLETIKNYALENAVPIIQDEGFQFLKEKFLEYHCHSFLEIGTAIAHTAIQIALLDESIRVVTIERDPKMIEQAKKNIRDLGLENQITLIEGDALEVEVQGVFDCIFIDAAKAQYTRFFNKFSPLLAQDGIILTDNMNFHGLVEHPERTNNRNTKSLVRKIRAYHDFLTELEDFQVEFYNVGDGIALARRKKNA</sequence>
<reference evidence="4 5" key="1">
    <citation type="submission" date="2018-06" db="EMBL/GenBank/DDBJ databases">
        <authorList>
            <consortium name="Pathogen Informatics"/>
            <person name="Doyle S."/>
        </authorList>
    </citation>
    <scope>NUCLEOTIDE SEQUENCE [LARGE SCALE GENOMIC DNA]</scope>
    <source>
        <strain evidence="4 5">NCTC11087</strain>
    </source>
</reference>
<dbReference type="EMBL" id="UHFX01000003">
    <property type="protein sequence ID" value="SUO04275.1"/>
    <property type="molecule type" value="Genomic_DNA"/>
</dbReference>
<organism evidence="4 5">
    <name type="scientific">Faecalicoccus pleomorphus</name>
    <dbReference type="NCBI Taxonomy" id="1323"/>
    <lineage>
        <taxon>Bacteria</taxon>
        <taxon>Bacillati</taxon>
        <taxon>Bacillota</taxon>
        <taxon>Erysipelotrichia</taxon>
        <taxon>Erysipelotrichales</taxon>
        <taxon>Erysipelotrichaceae</taxon>
        <taxon>Faecalicoccus</taxon>
    </lineage>
</organism>
<dbReference type="RefSeq" id="WP_022790752.1">
    <property type="nucleotide sequence ID" value="NZ_UHFX01000003.1"/>
</dbReference>
<dbReference type="CDD" id="cd02440">
    <property type="entry name" value="AdoMet_MTases"/>
    <property type="match status" value="1"/>
</dbReference>
<dbReference type="InterPro" id="IPR050362">
    <property type="entry name" value="Cation-dep_OMT"/>
</dbReference>
<dbReference type="InterPro" id="IPR029063">
    <property type="entry name" value="SAM-dependent_MTases_sf"/>
</dbReference>
<dbReference type="Pfam" id="PF01596">
    <property type="entry name" value="Methyltransf_3"/>
    <property type="match status" value="1"/>
</dbReference>
<dbReference type="AlphaFoldDB" id="A0A380LM27"/>
<evidence type="ECO:0000256" key="1">
    <source>
        <dbReference type="ARBA" id="ARBA00022603"/>
    </source>
</evidence>